<name>A0A943XX10_STRPA</name>
<organism evidence="2 3">
    <name type="scientific">Streptococcus parasanguinis</name>
    <dbReference type="NCBI Taxonomy" id="1318"/>
    <lineage>
        <taxon>Bacteria</taxon>
        <taxon>Bacillati</taxon>
        <taxon>Bacillota</taxon>
        <taxon>Bacilli</taxon>
        <taxon>Lactobacillales</taxon>
        <taxon>Streptococcaceae</taxon>
        <taxon>Streptococcus</taxon>
    </lineage>
</organism>
<dbReference type="Proteomes" id="UP000761167">
    <property type="component" value="Unassembled WGS sequence"/>
</dbReference>
<gene>
    <name evidence="2" type="ORF">KH363_01140</name>
</gene>
<reference evidence="2" key="1">
    <citation type="submission" date="2021-02" db="EMBL/GenBank/DDBJ databases">
        <title>Infant gut strain persistence is associated with maternal origin, phylogeny, and functional potential including surface adhesion and iron acquisition.</title>
        <authorList>
            <person name="Lou Y.C."/>
        </authorList>
    </citation>
    <scope>NUCLEOTIDE SEQUENCE</scope>
    <source>
        <strain evidence="2">L3_060_000G1_dasL3_060_000G1_metabat.metabat.86_ sub</strain>
    </source>
</reference>
<comment type="caution">
    <text evidence="2">The sequence shown here is derived from an EMBL/GenBank/DDBJ whole genome shotgun (WGS) entry which is preliminary data.</text>
</comment>
<evidence type="ECO:0000256" key="1">
    <source>
        <dbReference type="SAM" id="Coils"/>
    </source>
</evidence>
<keyword evidence="1" id="KW-0175">Coiled coil</keyword>
<feature type="coiled-coil region" evidence="1">
    <location>
        <begin position="33"/>
        <end position="67"/>
    </location>
</feature>
<accession>A0A943XX10</accession>
<dbReference type="AlphaFoldDB" id="A0A943XX10"/>
<protein>
    <submittedName>
        <fullName evidence="2">Uncharacterized protein</fullName>
    </submittedName>
</protein>
<evidence type="ECO:0000313" key="3">
    <source>
        <dbReference type="Proteomes" id="UP000761167"/>
    </source>
</evidence>
<proteinExistence type="predicted"/>
<dbReference type="EMBL" id="JAGZZN010000003">
    <property type="protein sequence ID" value="MBS6536131.1"/>
    <property type="molecule type" value="Genomic_DNA"/>
</dbReference>
<sequence length="71" mass="8531">MGVTPSHRSFYMDLLEDVDATTRKIFLDLDEQELQLKQQYRETECRLEVVQKKRAQLLNELAEKEAEQKRF</sequence>
<evidence type="ECO:0000313" key="2">
    <source>
        <dbReference type="EMBL" id="MBS6536131.1"/>
    </source>
</evidence>